<accession>A0A0V1FC58</accession>
<organism evidence="1 2">
    <name type="scientific">Trichinella pseudospiralis</name>
    <name type="common">Parasitic roundworm</name>
    <dbReference type="NCBI Taxonomy" id="6337"/>
    <lineage>
        <taxon>Eukaryota</taxon>
        <taxon>Metazoa</taxon>
        <taxon>Ecdysozoa</taxon>
        <taxon>Nematoda</taxon>
        <taxon>Enoplea</taxon>
        <taxon>Dorylaimia</taxon>
        <taxon>Trichinellida</taxon>
        <taxon>Trichinellidae</taxon>
        <taxon>Trichinella</taxon>
    </lineage>
</organism>
<dbReference type="EMBL" id="JYDT01000134">
    <property type="protein sequence ID" value="KRY83674.1"/>
    <property type="molecule type" value="Genomic_DNA"/>
</dbReference>
<gene>
    <name evidence="1" type="ORF">T4D_16462</name>
</gene>
<dbReference type="Proteomes" id="UP000054995">
    <property type="component" value="Unassembled WGS sequence"/>
</dbReference>
<comment type="caution">
    <text evidence="1">The sequence shown here is derived from an EMBL/GenBank/DDBJ whole genome shotgun (WGS) entry which is preliminary data.</text>
</comment>
<keyword evidence="2" id="KW-1185">Reference proteome</keyword>
<evidence type="ECO:0000313" key="2">
    <source>
        <dbReference type="Proteomes" id="UP000054995"/>
    </source>
</evidence>
<proteinExistence type="predicted"/>
<name>A0A0V1FC58_TRIPS</name>
<sequence>MFEYYHVHRLLTTVYRLLIASLINTIKFVDRSDIKIQHINRYGHFDFLFTVIELQSLMKIRLFEKWKNYV</sequence>
<reference evidence="1 2" key="1">
    <citation type="submission" date="2015-01" db="EMBL/GenBank/DDBJ databases">
        <title>Evolution of Trichinella species and genotypes.</title>
        <authorList>
            <person name="Korhonen P.K."/>
            <person name="Edoardo P."/>
            <person name="Giuseppe L.R."/>
            <person name="Gasser R.B."/>
        </authorList>
    </citation>
    <scope>NUCLEOTIDE SEQUENCE [LARGE SCALE GENOMIC DNA]</scope>
    <source>
        <strain evidence="1">ISS470</strain>
    </source>
</reference>
<protein>
    <submittedName>
        <fullName evidence="1">Uncharacterized protein</fullName>
    </submittedName>
</protein>
<dbReference type="AlphaFoldDB" id="A0A0V1FC58"/>
<evidence type="ECO:0000313" key="1">
    <source>
        <dbReference type="EMBL" id="KRY83674.1"/>
    </source>
</evidence>